<accession>A0ABT7TR10</accession>
<comment type="subcellular location">
    <subcellularLocation>
        <location evidence="1">Cell membrane</location>
        <topology evidence="1">Multi-pass membrane protein</topology>
    </subcellularLocation>
</comment>
<keyword evidence="8" id="KW-1185">Reference proteome</keyword>
<comment type="caution">
    <text evidence="7">The sequence shown here is derived from an EMBL/GenBank/DDBJ whole genome shotgun (WGS) entry which is preliminary data.</text>
</comment>
<reference evidence="7 8" key="1">
    <citation type="submission" date="2023-06" db="EMBL/GenBank/DDBJ databases">
        <authorList>
            <person name="Feng G."/>
            <person name="Li J."/>
            <person name="Zhu H."/>
        </authorList>
    </citation>
    <scope>NUCLEOTIDE SEQUENCE [LARGE SCALE GENOMIC DNA]</scope>
    <source>
        <strain evidence="7 8">RHCKG28</strain>
    </source>
</reference>
<dbReference type="PANTHER" id="PTHR30250:SF11">
    <property type="entry name" value="O-ANTIGEN TRANSPORTER-RELATED"/>
    <property type="match status" value="1"/>
</dbReference>
<dbReference type="Proteomes" id="UP001236404">
    <property type="component" value="Unassembled WGS sequence"/>
</dbReference>
<feature type="transmembrane region" description="Helical" evidence="6">
    <location>
        <begin position="33"/>
        <end position="54"/>
    </location>
</feature>
<keyword evidence="2" id="KW-1003">Cell membrane</keyword>
<sequence length="422" mass="44082">MAQDHRASGEVTLRIVDVQPVRRVRITNMNRQVIVLIASRGVAAVLQSISFMLLSRVVDVRTFGAIGVLTALAGFALLVTDLGITATLSRARARADQGMVAGALRLNDVVTVVTAVTFAVIAGFTASPHLALGLLALSLTLERNTETHLSVFFADGSRAVPAASILGRRLLMLGAFGGLLLVRLDGAIAFALAQLVGVIFSQLLQRLTVMRVRGDVRAIGLRGVLAGSWRFWASSVLNQVRILDSAVVGAFASVASAGLYSAAQKLVNPMLLLPASLSQVILPAVAKSGSDAVRITRNVCLLLLSSYVVLIPVCFFASDLLRLLFGSPYAEAAPILVWALIGFPMLALSGPLAAILQGRHDEGFVAANGAAFAAVALVGMVLGAIWEGPVGVAAAMTICYTLRAPVLVLRIVRKHGGAGAGQ</sequence>
<keyword evidence="4 6" id="KW-1133">Transmembrane helix</keyword>
<keyword evidence="3 6" id="KW-0812">Transmembrane</keyword>
<evidence type="ECO:0000256" key="1">
    <source>
        <dbReference type="ARBA" id="ARBA00004651"/>
    </source>
</evidence>
<feature type="transmembrane region" description="Helical" evidence="6">
    <location>
        <begin position="392"/>
        <end position="412"/>
    </location>
</feature>
<protein>
    <submittedName>
        <fullName evidence="7">Oligosaccharide flippase family protein</fullName>
    </submittedName>
</protein>
<feature type="transmembrane region" description="Helical" evidence="6">
    <location>
        <begin position="298"/>
        <end position="323"/>
    </location>
</feature>
<feature type="transmembrane region" description="Helical" evidence="6">
    <location>
        <begin position="335"/>
        <end position="356"/>
    </location>
</feature>
<dbReference type="PANTHER" id="PTHR30250">
    <property type="entry name" value="PST FAMILY PREDICTED COLANIC ACID TRANSPORTER"/>
    <property type="match status" value="1"/>
</dbReference>
<dbReference type="InterPro" id="IPR050833">
    <property type="entry name" value="Poly_Biosynth_Transport"/>
</dbReference>
<dbReference type="EMBL" id="JAUCMN010000006">
    <property type="protein sequence ID" value="MDM7891960.1"/>
    <property type="molecule type" value="Genomic_DNA"/>
</dbReference>
<evidence type="ECO:0000256" key="2">
    <source>
        <dbReference type="ARBA" id="ARBA00022475"/>
    </source>
</evidence>
<evidence type="ECO:0000256" key="6">
    <source>
        <dbReference type="SAM" id="Phobius"/>
    </source>
</evidence>
<feature type="transmembrane region" description="Helical" evidence="6">
    <location>
        <begin position="187"/>
        <end position="204"/>
    </location>
</feature>
<evidence type="ECO:0000256" key="5">
    <source>
        <dbReference type="ARBA" id="ARBA00023136"/>
    </source>
</evidence>
<evidence type="ECO:0000256" key="4">
    <source>
        <dbReference type="ARBA" id="ARBA00022989"/>
    </source>
</evidence>
<feature type="transmembrane region" description="Helical" evidence="6">
    <location>
        <begin position="363"/>
        <end position="386"/>
    </location>
</feature>
<gene>
    <name evidence="7" type="ORF">QUG93_09710</name>
</gene>
<feature type="transmembrane region" description="Helical" evidence="6">
    <location>
        <begin position="66"/>
        <end position="88"/>
    </location>
</feature>
<evidence type="ECO:0000313" key="7">
    <source>
        <dbReference type="EMBL" id="MDM7891960.1"/>
    </source>
</evidence>
<proteinExistence type="predicted"/>
<organism evidence="7 8">
    <name type="scientific">Curtobacterium caseinilyticum</name>
    <dbReference type="NCBI Taxonomy" id="3055137"/>
    <lineage>
        <taxon>Bacteria</taxon>
        <taxon>Bacillati</taxon>
        <taxon>Actinomycetota</taxon>
        <taxon>Actinomycetes</taxon>
        <taxon>Micrococcales</taxon>
        <taxon>Microbacteriaceae</taxon>
        <taxon>Curtobacterium</taxon>
    </lineage>
</organism>
<name>A0ABT7TR10_9MICO</name>
<dbReference type="Pfam" id="PF13440">
    <property type="entry name" value="Polysacc_synt_3"/>
    <property type="match status" value="1"/>
</dbReference>
<evidence type="ECO:0000313" key="8">
    <source>
        <dbReference type="Proteomes" id="UP001236404"/>
    </source>
</evidence>
<evidence type="ECO:0000256" key="3">
    <source>
        <dbReference type="ARBA" id="ARBA00022692"/>
    </source>
</evidence>
<keyword evidence="5 6" id="KW-0472">Membrane</keyword>
<dbReference type="RefSeq" id="WP_289473702.1">
    <property type="nucleotide sequence ID" value="NZ_JAUCMN010000006.1"/>
</dbReference>
<feature type="transmembrane region" description="Helical" evidence="6">
    <location>
        <begin position="109"/>
        <end position="139"/>
    </location>
</feature>